<dbReference type="CDD" id="cd02508">
    <property type="entry name" value="ADP_Glucose_PP"/>
    <property type="match status" value="1"/>
</dbReference>
<dbReference type="PANTHER" id="PTHR43523:SF12">
    <property type="entry name" value="GLUCOSE-1-PHOSPHATE ADENYLYLTRANSFERASE LARGE SUBUNIT 1, CHLOROPLASTIC-RELATED"/>
    <property type="match status" value="1"/>
</dbReference>
<name>A0ABV5CJJ5_9SPHI</name>
<evidence type="ECO:0000313" key="9">
    <source>
        <dbReference type="EMBL" id="MFB5946775.1"/>
    </source>
</evidence>
<dbReference type="NCBIfam" id="NF002772">
    <property type="entry name" value="PRK02862.1"/>
    <property type="match status" value="1"/>
</dbReference>
<evidence type="ECO:0000256" key="1">
    <source>
        <dbReference type="ARBA" id="ARBA00010443"/>
    </source>
</evidence>
<keyword evidence="2" id="KW-0321">Glycogen metabolism</keyword>
<keyword evidence="4 9" id="KW-0548">Nucleotidyltransferase</keyword>
<dbReference type="EMBL" id="JBBVGT010000003">
    <property type="protein sequence ID" value="MFB5946775.1"/>
    <property type="molecule type" value="Genomic_DNA"/>
</dbReference>
<evidence type="ECO:0000256" key="5">
    <source>
        <dbReference type="ARBA" id="ARBA00022741"/>
    </source>
</evidence>
<protein>
    <submittedName>
        <fullName evidence="9">Glucose-1-phosphate adenylyltransferase</fullName>
        <ecNumber evidence="9">2.7.7.27</ecNumber>
    </submittedName>
</protein>
<evidence type="ECO:0000256" key="3">
    <source>
        <dbReference type="ARBA" id="ARBA00022679"/>
    </source>
</evidence>
<dbReference type="InterPro" id="IPR011831">
    <property type="entry name" value="ADP-Glc_PPase"/>
</dbReference>
<sequence>MKSNVISIVLGGGRGTRLNPLTLTRSKPAVPIAGKYRLVDIPISNCLNSGLNRIFVLTQYNSASLNSHIKNTYNFSVFDKGFVDILAAEQNMDGDRWYQGTADAVRRIRRYLEVHDYDYILILSGDQLYQMDFQELIDFHINNKAKITLATIPVSAKDATSFGILKSNEESHITSFIEKPSTDLLGEWKSEVSDEMKSQGREHLASMGIYVFDKGVLADLLIENDGLDFGKELIPYAIEKSDVYSYQYDGYWTDIGNIDSFFEANIGLTDDIPAFNLFDSNIIFSRSRMLPPSKFAGCLLDRVIVADGCIVNADKIERCVIGVRSRIGRGTVMRNTYMMGADYYQDLDEIDRFQKLGRPLIGVGERCYIDNTIIDKSACIGNDVRINGGPHLDDGDFDTHTVRDGIVVIKKKAVIPNNTVIGTM</sequence>
<comment type="caution">
    <text evidence="9">The sequence shown here is derived from an EMBL/GenBank/DDBJ whole genome shotgun (WGS) entry which is preliminary data.</text>
</comment>
<evidence type="ECO:0000256" key="2">
    <source>
        <dbReference type="ARBA" id="ARBA00022600"/>
    </source>
</evidence>
<dbReference type="Gene3D" id="2.160.10.10">
    <property type="entry name" value="Hexapeptide repeat proteins"/>
    <property type="match status" value="1"/>
</dbReference>
<evidence type="ECO:0000256" key="4">
    <source>
        <dbReference type="ARBA" id="ARBA00022695"/>
    </source>
</evidence>
<dbReference type="SUPFAM" id="SSF53448">
    <property type="entry name" value="Nucleotide-diphospho-sugar transferases"/>
    <property type="match status" value="1"/>
</dbReference>
<dbReference type="GO" id="GO:0008878">
    <property type="term" value="F:glucose-1-phosphate adenylyltransferase activity"/>
    <property type="evidence" value="ECO:0007669"/>
    <property type="project" value="UniProtKB-EC"/>
</dbReference>
<dbReference type="RefSeq" id="WP_375558304.1">
    <property type="nucleotide sequence ID" value="NZ_JBBVGT010000003.1"/>
</dbReference>
<comment type="similarity">
    <text evidence="1">Belongs to the bacterial/plant glucose-1-phosphate adenylyltransferase family.</text>
</comment>
<dbReference type="CDD" id="cd04651">
    <property type="entry name" value="LbH_G1P_AT_C"/>
    <property type="match status" value="1"/>
</dbReference>
<gene>
    <name evidence="9" type="ORF">WKR92_13155</name>
</gene>
<dbReference type="SUPFAM" id="SSF51161">
    <property type="entry name" value="Trimeric LpxA-like enzymes"/>
    <property type="match status" value="1"/>
</dbReference>
<evidence type="ECO:0000259" key="8">
    <source>
        <dbReference type="Pfam" id="PF00483"/>
    </source>
</evidence>
<keyword evidence="5" id="KW-0547">Nucleotide-binding</keyword>
<dbReference type="Gene3D" id="3.90.550.10">
    <property type="entry name" value="Spore Coat Polysaccharide Biosynthesis Protein SpsA, Chain A"/>
    <property type="match status" value="1"/>
</dbReference>
<dbReference type="InterPro" id="IPR005836">
    <property type="entry name" value="ADP_Glu_pyroP_CS"/>
</dbReference>
<dbReference type="PROSITE" id="PS00809">
    <property type="entry name" value="ADP_GLC_PYROPHOSPH_2"/>
    <property type="match status" value="1"/>
</dbReference>
<dbReference type="EC" id="2.7.7.27" evidence="9"/>
<accession>A0ABV5CJJ5</accession>
<dbReference type="Pfam" id="PF25247">
    <property type="entry name" value="LbH_GLGC"/>
    <property type="match status" value="1"/>
</dbReference>
<evidence type="ECO:0000256" key="6">
    <source>
        <dbReference type="ARBA" id="ARBA00022840"/>
    </source>
</evidence>
<dbReference type="PROSITE" id="PS00808">
    <property type="entry name" value="ADP_GLC_PYROPHOSPH_1"/>
    <property type="match status" value="1"/>
</dbReference>
<keyword evidence="3 9" id="KW-0808">Transferase</keyword>
<dbReference type="Pfam" id="PF00483">
    <property type="entry name" value="NTP_transferase"/>
    <property type="match status" value="1"/>
</dbReference>
<organism evidence="9 10">
    <name type="scientific">Albibacterium profundi</name>
    <dbReference type="NCBI Taxonomy" id="3134906"/>
    <lineage>
        <taxon>Bacteria</taxon>
        <taxon>Pseudomonadati</taxon>
        <taxon>Bacteroidota</taxon>
        <taxon>Sphingobacteriia</taxon>
        <taxon>Sphingobacteriales</taxon>
        <taxon>Sphingobacteriaceae</taxon>
        <taxon>Albibacterium</taxon>
    </lineage>
</organism>
<dbReference type="InterPro" id="IPR011004">
    <property type="entry name" value="Trimer_LpxA-like_sf"/>
</dbReference>
<keyword evidence="7" id="KW-0119">Carbohydrate metabolism</keyword>
<keyword evidence="10" id="KW-1185">Reference proteome</keyword>
<dbReference type="InterPro" id="IPR029044">
    <property type="entry name" value="Nucleotide-diphossugar_trans"/>
</dbReference>
<evidence type="ECO:0000256" key="7">
    <source>
        <dbReference type="ARBA" id="ARBA00023277"/>
    </source>
</evidence>
<feature type="domain" description="Nucleotidyl transferase" evidence="8">
    <location>
        <begin position="7"/>
        <end position="268"/>
    </location>
</feature>
<keyword evidence="6" id="KW-0067">ATP-binding</keyword>
<dbReference type="Proteomes" id="UP001580928">
    <property type="component" value="Unassembled WGS sequence"/>
</dbReference>
<proteinExistence type="inferred from homology"/>
<reference evidence="9 10" key="1">
    <citation type="submission" date="2024-04" db="EMBL/GenBank/DDBJ databases">
        <title>Albibacterium profundi sp. nov., isolated from sediment of the Challenger Deep of Mariana Trench.</title>
        <authorList>
            <person name="Wang Y."/>
        </authorList>
    </citation>
    <scope>NUCLEOTIDE SEQUENCE [LARGE SCALE GENOMIC DNA]</scope>
    <source>
        <strain evidence="9 10">RHL897</strain>
    </source>
</reference>
<dbReference type="PANTHER" id="PTHR43523">
    <property type="entry name" value="GLUCOSE-1-PHOSPHATE ADENYLYLTRANSFERASE-RELATED"/>
    <property type="match status" value="1"/>
</dbReference>
<evidence type="ECO:0000313" key="10">
    <source>
        <dbReference type="Proteomes" id="UP001580928"/>
    </source>
</evidence>
<dbReference type="InterPro" id="IPR005835">
    <property type="entry name" value="NTP_transferase_dom"/>
</dbReference>